<dbReference type="InterPro" id="IPR003777">
    <property type="entry name" value="XdhC_CoxI"/>
</dbReference>
<dbReference type="RefSeq" id="WP_129257335.1">
    <property type="nucleotide sequence ID" value="NZ_SDKC01000001.1"/>
</dbReference>
<organism evidence="3 4">
    <name type="scientific">Blautia faecicola</name>
    <dbReference type="NCBI Taxonomy" id="2509240"/>
    <lineage>
        <taxon>Bacteria</taxon>
        <taxon>Bacillati</taxon>
        <taxon>Bacillota</taxon>
        <taxon>Clostridia</taxon>
        <taxon>Lachnospirales</taxon>
        <taxon>Lachnospiraceae</taxon>
        <taxon>Blautia</taxon>
    </lineage>
</organism>
<sequence length="351" mass="39064">MKTLYQLLLDRWNQKTDTVLVTIVEGNGSIPRTTGAYMAVDKTGRIYGTIGGGNLEYQAVKKAMELTGTDAHFVEDFDLGTGENGGLGMVCGGNVKVLFYSVRVKDPAVGAFFKEALVTADEGKPYWLVLPFSEGLPQIRKEITEGRGHCRILEENGQKLYAEEFCYDGKVYVFGGGHLAQELVPVLSHLGFWCMVMDDREEYTDPALFPGVQETKTVDFTALSQILEVKPEDYLVVVTRGHRCDADVERFALRTPASYIGVVGSKRKTQYVREKLLNEGFTSEELDRVYAPIGIEIGSETPAEIAISIAAQLIQIRAEKTGLKRKNNEEKKRKYVTGSSYGSVHVHRMRL</sequence>
<name>A0A4V1NRS1_9FIRM</name>
<gene>
    <name evidence="3" type="ORF">ETP43_05590</name>
</gene>
<dbReference type="EMBL" id="SDKC01000001">
    <property type="protein sequence ID" value="RXS74735.1"/>
    <property type="molecule type" value="Genomic_DNA"/>
</dbReference>
<dbReference type="InterPro" id="IPR052698">
    <property type="entry name" value="MoCofactor_Util/Proc"/>
</dbReference>
<accession>A0A4V1NRS1</accession>
<feature type="domain" description="XdhC- CoxI" evidence="1">
    <location>
        <begin position="12"/>
        <end position="75"/>
    </location>
</feature>
<reference evidence="3 4" key="1">
    <citation type="submission" date="2019-01" db="EMBL/GenBank/DDBJ databases">
        <title>Blautia sp. nov. KGMB01111 isolated human feces.</title>
        <authorList>
            <person name="Park J.-E."/>
            <person name="Kim J.-S."/>
            <person name="Park S.-H."/>
        </authorList>
    </citation>
    <scope>NUCLEOTIDE SEQUENCE [LARGE SCALE GENOMIC DNA]</scope>
    <source>
        <strain evidence="3 4">KGMB01111</strain>
    </source>
</reference>
<evidence type="ECO:0000259" key="2">
    <source>
        <dbReference type="Pfam" id="PF13478"/>
    </source>
</evidence>
<comment type="caution">
    <text evidence="3">The sequence shown here is derived from an EMBL/GenBank/DDBJ whole genome shotgun (WGS) entry which is preliminary data.</text>
</comment>
<evidence type="ECO:0000259" key="1">
    <source>
        <dbReference type="Pfam" id="PF02625"/>
    </source>
</evidence>
<evidence type="ECO:0000313" key="4">
    <source>
        <dbReference type="Proteomes" id="UP000290106"/>
    </source>
</evidence>
<dbReference type="InterPro" id="IPR027051">
    <property type="entry name" value="XdhC_Rossmann_dom"/>
</dbReference>
<dbReference type="Pfam" id="PF02625">
    <property type="entry name" value="XdhC_CoxI"/>
    <property type="match status" value="1"/>
</dbReference>
<feature type="domain" description="XdhC Rossmann" evidence="2">
    <location>
        <begin position="171"/>
        <end position="313"/>
    </location>
</feature>
<proteinExistence type="predicted"/>
<dbReference type="PANTHER" id="PTHR30388:SF6">
    <property type="entry name" value="XANTHINE DEHYDROGENASE SUBUNIT A-RELATED"/>
    <property type="match status" value="1"/>
</dbReference>
<dbReference type="AlphaFoldDB" id="A0A4V1NRS1"/>
<dbReference type="Pfam" id="PF13478">
    <property type="entry name" value="XdhC_C"/>
    <property type="match status" value="1"/>
</dbReference>
<dbReference type="Proteomes" id="UP000290106">
    <property type="component" value="Unassembled WGS sequence"/>
</dbReference>
<evidence type="ECO:0000313" key="3">
    <source>
        <dbReference type="EMBL" id="RXS74735.1"/>
    </source>
</evidence>
<dbReference type="OrthoDB" id="9773039at2"/>
<keyword evidence="4" id="KW-1185">Reference proteome</keyword>
<dbReference type="PANTHER" id="PTHR30388">
    <property type="entry name" value="ALDEHYDE OXIDOREDUCTASE MOLYBDENUM COFACTOR ASSEMBLY PROTEIN"/>
    <property type="match status" value="1"/>
</dbReference>
<protein>
    <submittedName>
        <fullName evidence="3">XdhC/CoxI family protein</fullName>
    </submittedName>
</protein>
<dbReference type="Gene3D" id="3.40.50.720">
    <property type="entry name" value="NAD(P)-binding Rossmann-like Domain"/>
    <property type="match status" value="1"/>
</dbReference>